<dbReference type="GO" id="GO:0003700">
    <property type="term" value="F:DNA-binding transcription factor activity"/>
    <property type="evidence" value="ECO:0007669"/>
    <property type="project" value="TreeGrafter"/>
</dbReference>
<dbReference type="InterPro" id="IPR050109">
    <property type="entry name" value="HTH-type_TetR-like_transc_reg"/>
</dbReference>
<accession>A0A1Y2N8A1</accession>
<name>A0A1Y2N8A1_PSEAH</name>
<sequence length="189" mass="19901">MSPDTGRADRRRNRERLVTAAIEVFARDGAAAPLEEIARSAGVGSATLHRHFGSRRELLEAVCTDGVEQLCLRADELVAGEGDPGAALWVWLDELVRYAAATRGVVGVLLTEPEVPACHSNRLRDALEPLRAGAIGAAAVHPEAGVDDLLALVTGISRVTDDDPEAASRLLELVRAGVGSHSVETATKG</sequence>
<gene>
    <name evidence="6" type="primary">betI_1</name>
    <name evidence="6" type="ORF">BG845_00619</name>
</gene>
<dbReference type="InterPro" id="IPR036271">
    <property type="entry name" value="Tet_transcr_reg_TetR-rel_C_sf"/>
</dbReference>
<reference evidence="6 7" key="1">
    <citation type="submission" date="2016-09" db="EMBL/GenBank/DDBJ databases">
        <title>Pseudonocardia autotrophica DSM535, a candidate organism with high potential of specific P450 cytochromes.</title>
        <authorList>
            <person name="Grumaz C."/>
            <person name="Vainshtein Y."/>
            <person name="Kirstahler P."/>
            <person name="Sohn K."/>
        </authorList>
    </citation>
    <scope>NUCLEOTIDE SEQUENCE [LARGE SCALE GENOMIC DNA]</scope>
    <source>
        <strain evidence="6 7">DSM 535</strain>
    </source>
</reference>
<evidence type="ECO:0000313" key="7">
    <source>
        <dbReference type="Proteomes" id="UP000194360"/>
    </source>
</evidence>
<dbReference type="Proteomes" id="UP000194360">
    <property type="component" value="Unassembled WGS sequence"/>
</dbReference>
<evidence type="ECO:0000256" key="4">
    <source>
        <dbReference type="PROSITE-ProRule" id="PRU00335"/>
    </source>
</evidence>
<dbReference type="STRING" id="2074.BG845_00619"/>
<comment type="caution">
    <text evidence="6">The sequence shown here is derived from an EMBL/GenBank/DDBJ whole genome shotgun (WGS) entry which is preliminary data.</text>
</comment>
<dbReference type="PROSITE" id="PS50977">
    <property type="entry name" value="HTH_TETR_2"/>
    <property type="match status" value="1"/>
</dbReference>
<dbReference type="Pfam" id="PF00440">
    <property type="entry name" value="TetR_N"/>
    <property type="match status" value="1"/>
</dbReference>
<dbReference type="AlphaFoldDB" id="A0A1Y2N8A1"/>
<dbReference type="InterPro" id="IPR001647">
    <property type="entry name" value="HTH_TetR"/>
</dbReference>
<dbReference type="Gene3D" id="1.10.357.10">
    <property type="entry name" value="Tetracycline Repressor, domain 2"/>
    <property type="match status" value="1"/>
</dbReference>
<dbReference type="PANTHER" id="PTHR30055:SF234">
    <property type="entry name" value="HTH-TYPE TRANSCRIPTIONAL REGULATOR BETI"/>
    <property type="match status" value="1"/>
</dbReference>
<dbReference type="PRINTS" id="PR00455">
    <property type="entry name" value="HTHTETR"/>
</dbReference>
<evidence type="ECO:0000259" key="5">
    <source>
        <dbReference type="PROSITE" id="PS50977"/>
    </source>
</evidence>
<protein>
    <submittedName>
        <fullName evidence="6">HTH-type transcriptional regulator BetI</fullName>
    </submittedName>
</protein>
<keyword evidence="1" id="KW-0805">Transcription regulation</keyword>
<dbReference type="PANTHER" id="PTHR30055">
    <property type="entry name" value="HTH-TYPE TRANSCRIPTIONAL REGULATOR RUTR"/>
    <property type="match status" value="1"/>
</dbReference>
<evidence type="ECO:0000256" key="2">
    <source>
        <dbReference type="ARBA" id="ARBA00023125"/>
    </source>
</evidence>
<dbReference type="RefSeq" id="WP_085910933.1">
    <property type="nucleotide sequence ID" value="NZ_AP018920.1"/>
</dbReference>
<feature type="domain" description="HTH tetR-type" evidence="5">
    <location>
        <begin position="11"/>
        <end position="70"/>
    </location>
</feature>
<keyword evidence="3" id="KW-0804">Transcription</keyword>
<dbReference type="SUPFAM" id="SSF46689">
    <property type="entry name" value="Homeodomain-like"/>
    <property type="match status" value="1"/>
</dbReference>
<dbReference type="OrthoDB" id="9795011at2"/>
<keyword evidence="2 4" id="KW-0238">DNA-binding</keyword>
<dbReference type="SUPFAM" id="SSF48498">
    <property type="entry name" value="Tetracyclin repressor-like, C-terminal domain"/>
    <property type="match status" value="1"/>
</dbReference>
<evidence type="ECO:0000313" key="6">
    <source>
        <dbReference type="EMBL" id="OSY43673.1"/>
    </source>
</evidence>
<dbReference type="InterPro" id="IPR049445">
    <property type="entry name" value="TetR_SbtR-like_C"/>
</dbReference>
<dbReference type="InterPro" id="IPR009057">
    <property type="entry name" value="Homeodomain-like_sf"/>
</dbReference>
<evidence type="ECO:0000256" key="3">
    <source>
        <dbReference type="ARBA" id="ARBA00023163"/>
    </source>
</evidence>
<proteinExistence type="predicted"/>
<keyword evidence="7" id="KW-1185">Reference proteome</keyword>
<feature type="DNA-binding region" description="H-T-H motif" evidence="4">
    <location>
        <begin position="33"/>
        <end position="52"/>
    </location>
</feature>
<dbReference type="Pfam" id="PF21597">
    <property type="entry name" value="TetR_C_43"/>
    <property type="match status" value="1"/>
</dbReference>
<organism evidence="6 7">
    <name type="scientific">Pseudonocardia autotrophica</name>
    <name type="common">Amycolata autotrophica</name>
    <name type="synonym">Nocardia autotrophica</name>
    <dbReference type="NCBI Taxonomy" id="2074"/>
    <lineage>
        <taxon>Bacteria</taxon>
        <taxon>Bacillati</taxon>
        <taxon>Actinomycetota</taxon>
        <taxon>Actinomycetes</taxon>
        <taxon>Pseudonocardiales</taxon>
        <taxon>Pseudonocardiaceae</taxon>
        <taxon>Pseudonocardia</taxon>
    </lineage>
</organism>
<dbReference type="GO" id="GO:0000976">
    <property type="term" value="F:transcription cis-regulatory region binding"/>
    <property type="evidence" value="ECO:0007669"/>
    <property type="project" value="TreeGrafter"/>
</dbReference>
<evidence type="ECO:0000256" key="1">
    <source>
        <dbReference type="ARBA" id="ARBA00023015"/>
    </source>
</evidence>
<dbReference type="EMBL" id="MIGB01000002">
    <property type="protein sequence ID" value="OSY43673.1"/>
    <property type="molecule type" value="Genomic_DNA"/>
</dbReference>